<protein>
    <submittedName>
        <fullName evidence="2">Uncharacterized protein</fullName>
    </submittedName>
</protein>
<proteinExistence type="predicted"/>
<evidence type="ECO:0000313" key="3">
    <source>
        <dbReference type="Proteomes" id="UP001138500"/>
    </source>
</evidence>
<reference evidence="2 3" key="1">
    <citation type="journal article" date="2018" name="IMA Fungus">
        <title>IMA Genome-F 10: Nine draft genome sequences of Claviceps purpurea s.lat., including C. arundinis, C. humidiphila, and C. cf. spartinae, pseudomolecules for the pitch canker pathogen Fusarium circinatum, draft genome of Davidsoniella eucalypti, Grosmannia galeiformis, Quambalaria eucalypti, and Teratosphaeria destructans.</title>
        <authorList>
            <person name="Wingfield B.D."/>
            <person name="Liu M."/>
            <person name="Nguyen H.D."/>
            <person name="Lane F.A."/>
            <person name="Morgan S.W."/>
            <person name="De Vos L."/>
            <person name="Wilken P.M."/>
            <person name="Duong T.A."/>
            <person name="Aylward J."/>
            <person name="Coetzee M.P."/>
            <person name="Dadej K."/>
            <person name="De Beer Z.W."/>
            <person name="Findlay W."/>
            <person name="Havenga M."/>
            <person name="Kolarik M."/>
            <person name="Menzies J.G."/>
            <person name="Naidoo K."/>
            <person name="Pochopski O."/>
            <person name="Shoukouhi P."/>
            <person name="Santana Q.C."/>
            <person name="Seifert K.A."/>
            <person name="Soal N."/>
            <person name="Steenkamp E.T."/>
            <person name="Tatham C.T."/>
            <person name="van der Nest M.A."/>
            <person name="Wingfield M.J."/>
        </authorList>
    </citation>
    <scope>NUCLEOTIDE SEQUENCE [LARGE SCALE GENOMIC DNA]</scope>
    <source>
        <strain evidence="2">CMW44962</strain>
    </source>
</reference>
<dbReference type="Proteomes" id="UP001138500">
    <property type="component" value="Unassembled WGS sequence"/>
</dbReference>
<name>A0A9W7SS01_9PEZI</name>
<feature type="region of interest" description="Disordered" evidence="1">
    <location>
        <begin position="1"/>
        <end position="73"/>
    </location>
</feature>
<dbReference type="AlphaFoldDB" id="A0A9W7SS01"/>
<keyword evidence="3" id="KW-1185">Reference proteome</keyword>
<comment type="caution">
    <text evidence="2">The sequence shown here is derived from an EMBL/GenBank/DDBJ whole genome shotgun (WGS) entry which is preliminary data.</text>
</comment>
<organism evidence="2 3">
    <name type="scientific">Teratosphaeria destructans</name>
    <dbReference type="NCBI Taxonomy" id="418781"/>
    <lineage>
        <taxon>Eukaryota</taxon>
        <taxon>Fungi</taxon>
        <taxon>Dikarya</taxon>
        <taxon>Ascomycota</taxon>
        <taxon>Pezizomycotina</taxon>
        <taxon>Dothideomycetes</taxon>
        <taxon>Dothideomycetidae</taxon>
        <taxon>Mycosphaerellales</taxon>
        <taxon>Teratosphaeriaceae</taxon>
        <taxon>Teratosphaeria</taxon>
    </lineage>
</organism>
<evidence type="ECO:0000313" key="2">
    <source>
        <dbReference type="EMBL" id="KAH9827523.1"/>
    </source>
</evidence>
<evidence type="ECO:0000256" key="1">
    <source>
        <dbReference type="SAM" id="MobiDB-lite"/>
    </source>
</evidence>
<dbReference type="EMBL" id="RIBY02001868">
    <property type="protein sequence ID" value="KAH9827523.1"/>
    <property type="molecule type" value="Genomic_DNA"/>
</dbReference>
<reference evidence="2 3" key="2">
    <citation type="journal article" date="2021" name="Curr. Genet.">
        <title>Genetic response to nitrogen starvation in the aggressive Eucalyptus foliar pathogen Teratosphaeria destructans.</title>
        <authorList>
            <person name="Havenga M."/>
            <person name="Wingfield B.D."/>
            <person name="Wingfield M.J."/>
            <person name="Dreyer L.L."/>
            <person name="Roets F."/>
            <person name="Aylward J."/>
        </authorList>
    </citation>
    <scope>NUCLEOTIDE SEQUENCE [LARGE SCALE GENOMIC DNA]</scope>
    <source>
        <strain evidence="2">CMW44962</strain>
    </source>
</reference>
<accession>A0A9W7SS01</accession>
<sequence length="73" mass="7606">MAKSSSSAASRSLASARRKRAPTRSKPLSFKVGNGIVKTIPGGSKQPRYKGPGGTIKTAGSRTIPSKLPHHHA</sequence>
<gene>
    <name evidence="2" type="ORF">Tdes44962_MAKER02781</name>
</gene>
<feature type="compositionally biased region" description="Low complexity" evidence="1">
    <location>
        <begin position="1"/>
        <end position="15"/>
    </location>
</feature>